<sequence length="546" mass="62553">MRVMNQALLPFIGRFIVVHFDDIMIFSSSLEEHFSYLREVFLVLRRDQLFVSAKKCEFTVDKVLFLGYVISKEGLKVDPAQDCMNWLPFVWTLEAAKAFEVIKLKLTSALVLVLPDLAVAFEVHSDASKAGIGAILSQLGRPVVYYIEKLVGARGCYSIQFVLFTNHDALKHMGSQDKVYARHASWLSYLQNFIFMIKHKAGVQNKVVDALSRRHSLLATLTVTVPGFDHLPQGVTRLCIPEGSLRLQIIRELHGEGHVGRDRTLQLAAISYFWPTLRKDVERFVSRCTLCQRSKKCWVIHAIVDSYATLDRYQYEFCVRLITPRPGTPGLPRTQRIHDSIFVVVNRFSKMVHFIPCKKTTNALQVVWLFFREVYLLHGLPASIVSDRDSRCLTHFWRSFWKFLRTNLDMSSAYHPQSDGQTEVANRVLGDLLRCLVGDNIKAWEKVGTPEPGRFHGSVVDFVERFGALHQQVRKQLAASTKKYKATTDRKRRNVQFEVGDQVWVALTKDRFPPLEYSKLKARKIGPLEVVTNVNANHIVCAFLLR</sequence>
<dbReference type="Gene3D" id="3.30.420.10">
    <property type="entry name" value="Ribonuclease H-like superfamily/Ribonuclease H"/>
    <property type="match status" value="1"/>
</dbReference>
<dbReference type="InterPro" id="IPR043128">
    <property type="entry name" value="Rev_trsase/Diguanyl_cyclase"/>
</dbReference>
<gene>
    <name evidence="4" type="ORF">LIER_26226</name>
</gene>
<feature type="domain" description="Reverse transcriptase" evidence="2">
    <location>
        <begin position="1"/>
        <end position="70"/>
    </location>
</feature>
<dbReference type="Pfam" id="PF17921">
    <property type="entry name" value="Integrase_H2C2"/>
    <property type="match status" value="1"/>
</dbReference>
<keyword evidence="5" id="KW-1185">Reference proteome</keyword>
<evidence type="ECO:0000313" key="5">
    <source>
        <dbReference type="Proteomes" id="UP001454036"/>
    </source>
</evidence>
<dbReference type="Gene3D" id="1.10.340.70">
    <property type="match status" value="1"/>
</dbReference>
<dbReference type="InterPro" id="IPR001584">
    <property type="entry name" value="Integrase_cat-core"/>
</dbReference>
<dbReference type="Pfam" id="PF00078">
    <property type="entry name" value="RVT_1"/>
    <property type="match status" value="1"/>
</dbReference>
<dbReference type="PANTHER" id="PTHR37984">
    <property type="entry name" value="PROTEIN CBG26694"/>
    <property type="match status" value="1"/>
</dbReference>
<accession>A0AAV3R944</accession>
<dbReference type="GO" id="GO:0015074">
    <property type="term" value="P:DNA integration"/>
    <property type="evidence" value="ECO:0007669"/>
    <property type="project" value="InterPro"/>
</dbReference>
<dbReference type="FunFam" id="1.10.340.70:FF:000001">
    <property type="entry name" value="Retrovirus-related Pol polyprotein from transposon gypsy-like Protein"/>
    <property type="match status" value="1"/>
</dbReference>
<dbReference type="GO" id="GO:0003824">
    <property type="term" value="F:catalytic activity"/>
    <property type="evidence" value="ECO:0007669"/>
    <property type="project" value="UniProtKB-KW"/>
</dbReference>
<dbReference type="PANTHER" id="PTHR37984:SF5">
    <property type="entry name" value="PROTEIN NYNRIN-LIKE"/>
    <property type="match status" value="1"/>
</dbReference>
<dbReference type="EMBL" id="BAABME010008100">
    <property type="protein sequence ID" value="GAA0172389.1"/>
    <property type="molecule type" value="Genomic_DNA"/>
</dbReference>
<evidence type="ECO:0000259" key="3">
    <source>
        <dbReference type="PROSITE" id="PS50994"/>
    </source>
</evidence>
<evidence type="ECO:0000259" key="2">
    <source>
        <dbReference type="PROSITE" id="PS50878"/>
    </source>
</evidence>
<dbReference type="InterPro" id="IPR041588">
    <property type="entry name" value="Integrase_H2C2"/>
</dbReference>
<dbReference type="InterPro" id="IPR043502">
    <property type="entry name" value="DNA/RNA_pol_sf"/>
</dbReference>
<name>A0AAV3R944_LITER</name>
<evidence type="ECO:0008006" key="6">
    <source>
        <dbReference type="Google" id="ProtNLM"/>
    </source>
</evidence>
<dbReference type="InterPro" id="IPR041577">
    <property type="entry name" value="RT_RNaseH_2"/>
</dbReference>
<dbReference type="Pfam" id="PF17919">
    <property type="entry name" value="RT_RNaseH_2"/>
    <property type="match status" value="1"/>
</dbReference>
<dbReference type="InterPro" id="IPR000477">
    <property type="entry name" value="RT_dom"/>
</dbReference>
<feature type="domain" description="Integrase catalytic" evidence="3">
    <location>
        <begin position="305"/>
        <end position="434"/>
    </location>
</feature>
<dbReference type="InterPro" id="IPR036397">
    <property type="entry name" value="RNaseH_sf"/>
</dbReference>
<evidence type="ECO:0000256" key="1">
    <source>
        <dbReference type="ARBA" id="ARBA00023268"/>
    </source>
</evidence>
<dbReference type="SUPFAM" id="SSF53098">
    <property type="entry name" value="Ribonuclease H-like"/>
    <property type="match status" value="1"/>
</dbReference>
<organism evidence="4 5">
    <name type="scientific">Lithospermum erythrorhizon</name>
    <name type="common">Purple gromwell</name>
    <name type="synonym">Lithospermum officinale var. erythrorhizon</name>
    <dbReference type="NCBI Taxonomy" id="34254"/>
    <lineage>
        <taxon>Eukaryota</taxon>
        <taxon>Viridiplantae</taxon>
        <taxon>Streptophyta</taxon>
        <taxon>Embryophyta</taxon>
        <taxon>Tracheophyta</taxon>
        <taxon>Spermatophyta</taxon>
        <taxon>Magnoliopsida</taxon>
        <taxon>eudicotyledons</taxon>
        <taxon>Gunneridae</taxon>
        <taxon>Pentapetalae</taxon>
        <taxon>asterids</taxon>
        <taxon>lamiids</taxon>
        <taxon>Boraginales</taxon>
        <taxon>Boraginaceae</taxon>
        <taxon>Boraginoideae</taxon>
        <taxon>Lithospermeae</taxon>
        <taxon>Lithospermum</taxon>
    </lineage>
</organism>
<protein>
    <recommendedName>
        <fullName evidence="6">Integrase catalytic domain-containing protein</fullName>
    </recommendedName>
</protein>
<dbReference type="InterPro" id="IPR012337">
    <property type="entry name" value="RNaseH-like_sf"/>
</dbReference>
<dbReference type="PROSITE" id="PS50878">
    <property type="entry name" value="RT_POL"/>
    <property type="match status" value="1"/>
</dbReference>
<proteinExistence type="predicted"/>
<dbReference type="PROSITE" id="PS50994">
    <property type="entry name" value="INTEGRASE"/>
    <property type="match status" value="1"/>
</dbReference>
<dbReference type="GO" id="GO:0003676">
    <property type="term" value="F:nucleic acid binding"/>
    <property type="evidence" value="ECO:0007669"/>
    <property type="project" value="InterPro"/>
</dbReference>
<dbReference type="InterPro" id="IPR050951">
    <property type="entry name" value="Retrovirus_Pol_polyprotein"/>
</dbReference>
<reference evidence="4 5" key="1">
    <citation type="submission" date="2024-01" db="EMBL/GenBank/DDBJ databases">
        <title>The complete chloroplast genome sequence of Lithospermum erythrorhizon: insights into the phylogenetic relationship among Boraginaceae species and the maternal lineages of purple gromwells.</title>
        <authorList>
            <person name="Okada T."/>
            <person name="Watanabe K."/>
        </authorList>
    </citation>
    <scope>NUCLEOTIDE SEQUENCE [LARGE SCALE GENOMIC DNA]</scope>
</reference>
<comment type="caution">
    <text evidence="4">The sequence shown here is derived from an EMBL/GenBank/DDBJ whole genome shotgun (WGS) entry which is preliminary data.</text>
</comment>
<dbReference type="SUPFAM" id="SSF56672">
    <property type="entry name" value="DNA/RNA polymerases"/>
    <property type="match status" value="1"/>
</dbReference>
<evidence type="ECO:0000313" key="4">
    <source>
        <dbReference type="EMBL" id="GAA0172389.1"/>
    </source>
</evidence>
<dbReference type="AlphaFoldDB" id="A0AAV3R944"/>
<dbReference type="Gene3D" id="3.30.70.270">
    <property type="match status" value="1"/>
</dbReference>
<dbReference type="Proteomes" id="UP001454036">
    <property type="component" value="Unassembled WGS sequence"/>
</dbReference>
<keyword evidence="1" id="KW-0511">Multifunctional enzyme</keyword>